<gene>
    <name evidence="4" type="ORF">I583_03088</name>
    <name evidence="3" type="ORF">UAW_02122</name>
</gene>
<dbReference type="RefSeq" id="WP_010762313.1">
    <property type="nucleotide sequence ID" value="NZ_KB946316.1"/>
</dbReference>
<evidence type="ECO:0000313" key="4">
    <source>
        <dbReference type="EMBL" id="EOT60442.1"/>
    </source>
</evidence>
<name>R2QIL7_9ENTE</name>
<organism evidence="3 5">
    <name type="scientific">Enterococcus haemoperoxidus ATCC BAA-382</name>
    <dbReference type="NCBI Taxonomy" id="1158608"/>
    <lineage>
        <taxon>Bacteria</taxon>
        <taxon>Bacillati</taxon>
        <taxon>Bacillota</taxon>
        <taxon>Bacilli</taxon>
        <taxon>Lactobacillales</taxon>
        <taxon>Enterococcaceae</taxon>
        <taxon>Enterococcus</taxon>
    </lineage>
</organism>
<dbReference type="EMBL" id="ASVY01000003">
    <property type="protein sequence ID" value="EOT60442.1"/>
    <property type="molecule type" value="Genomic_DNA"/>
</dbReference>
<dbReference type="Proteomes" id="UP000013858">
    <property type="component" value="Unassembled WGS sequence"/>
</dbReference>
<feature type="signal peptide" evidence="1">
    <location>
        <begin position="1"/>
        <end position="25"/>
    </location>
</feature>
<protein>
    <recommendedName>
        <fullName evidence="2">WxL domain-containing protein</fullName>
    </recommendedName>
</protein>
<dbReference type="InterPro" id="IPR027994">
    <property type="entry name" value="WxL_dom"/>
</dbReference>
<dbReference type="Proteomes" id="UP000014197">
    <property type="component" value="Unassembled WGS sequence"/>
</dbReference>
<proteinExistence type="predicted"/>
<keyword evidence="1" id="KW-0732">Signal</keyword>
<reference evidence="4 6" key="2">
    <citation type="submission" date="2013-03" db="EMBL/GenBank/DDBJ databases">
        <title>The Genome Sequence of Enterococcus haemoperoxidus BAA-382 (PacBio/Illumina hybrid assembly).</title>
        <authorList>
            <consortium name="The Broad Institute Genomics Platform"/>
            <consortium name="The Broad Institute Genome Sequencing Center for Infectious Disease"/>
            <person name="Earl A."/>
            <person name="Russ C."/>
            <person name="Gilmore M."/>
            <person name="Surin D."/>
            <person name="Walker B."/>
            <person name="Young S."/>
            <person name="Zeng Q."/>
            <person name="Gargeya S."/>
            <person name="Fitzgerald M."/>
            <person name="Haas B."/>
            <person name="Abouelleil A."/>
            <person name="Allen A.W."/>
            <person name="Alvarado L."/>
            <person name="Arachchi H.M."/>
            <person name="Berlin A.M."/>
            <person name="Chapman S.B."/>
            <person name="Gainer-Dewar J."/>
            <person name="Goldberg J."/>
            <person name="Griggs A."/>
            <person name="Gujja S."/>
            <person name="Hansen M."/>
            <person name="Howarth C."/>
            <person name="Imamovic A."/>
            <person name="Ireland A."/>
            <person name="Larimer J."/>
            <person name="McCowan C."/>
            <person name="Murphy C."/>
            <person name="Pearson M."/>
            <person name="Poon T.W."/>
            <person name="Priest M."/>
            <person name="Roberts A."/>
            <person name="Saif S."/>
            <person name="Shea T."/>
            <person name="Sisk P."/>
            <person name="Sykes S."/>
            <person name="Wortman J."/>
            <person name="Nusbaum C."/>
            <person name="Birren B."/>
        </authorList>
    </citation>
    <scope>NUCLEOTIDE SEQUENCE [LARGE SCALE GENOMIC DNA]</scope>
    <source>
        <strain evidence="4 6">ATCC BAA-382</strain>
    </source>
</reference>
<dbReference type="OrthoDB" id="2339326at2"/>
<feature type="domain" description="WxL" evidence="2">
    <location>
        <begin position="50"/>
        <end position="267"/>
    </location>
</feature>
<sequence length="267" mass="29316">MKYKLINTALVLLLGSCSFSQVYWAQESKLGTGDIEFSGKEDPNLKIRHPETLEDADPGVIASTIGALRIDFAPQLSFDIGDISKKDAKYLVNAQLYKGEMKPSGNFVQVSDYRGSTTGWKLQVRQENQFQKSDRPENQLNGAVLSFDKAWTNTSAENPSDAPLVSKEIVQMNNIGDTYTLADATVKHSAGAGTWNIVFGASKDNINDQDATLSPRLNKNGKVMTDPDFNNQEVYMNSAINLSIPGETKKVPGTYSTVLTWIIAELP</sequence>
<evidence type="ECO:0000259" key="2">
    <source>
        <dbReference type="Pfam" id="PF13731"/>
    </source>
</evidence>
<evidence type="ECO:0000313" key="5">
    <source>
        <dbReference type="Proteomes" id="UP000013858"/>
    </source>
</evidence>
<dbReference type="Pfam" id="PF13731">
    <property type="entry name" value="WxL"/>
    <property type="match status" value="1"/>
</dbReference>
<keyword evidence="6" id="KW-1185">Reference proteome</keyword>
<feature type="chain" id="PRO_5004364525" description="WxL domain-containing protein" evidence="1">
    <location>
        <begin position="26"/>
        <end position="267"/>
    </location>
</feature>
<dbReference type="AlphaFoldDB" id="R2QIL7"/>
<accession>R2QIL7</accession>
<dbReference type="eggNOG" id="ENOG5030C9W">
    <property type="taxonomic scope" value="Bacteria"/>
</dbReference>
<dbReference type="EMBL" id="AJAR01000020">
    <property type="protein sequence ID" value="EOH95043.1"/>
    <property type="molecule type" value="Genomic_DNA"/>
</dbReference>
<reference evidence="3 5" key="1">
    <citation type="submission" date="2013-02" db="EMBL/GenBank/DDBJ databases">
        <title>The Genome Sequence of Enterococcus haemoperoxidus BAA-382.</title>
        <authorList>
            <consortium name="The Broad Institute Genome Sequencing Platform"/>
            <consortium name="The Broad Institute Genome Sequencing Center for Infectious Disease"/>
            <person name="Earl A.M."/>
            <person name="Gilmore M.S."/>
            <person name="Lebreton F."/>
            <person name="Walker B."/>
            <person name="Young S.K."/>
            <person name="Zeng Q."/>
            <person name="Gargeya S."/>
            <person name="Fitzgerald M."/>
            <person name="Haas B."/>
            <person name="Abouelleil A."/>
            <person name="Alvarado L."/>
            <person name="Arachchi H.M."/>
            <person name="Berlin A.M."/>
            <person name="Chapman S.B."/>
            <person name="Dewar J."/>
            <person name="Goldberg J."/>
            <person name="Griggs A."/>
            <person name="Gujja S."/>
            <person name="Hansen M."/>
            <person name="Howarth C."/>
            <person name="Imamovic A."/>
            <person name="Larimer J."/>
            <person name="McCowan C."/>
            <person name="Murphy C."/>
            <person name="Neiman D."/>
            <person name="Pearson M."/>
            <person name="Priest M."/>
            <person name="Roberts A."/>
            <person name="Saif S."/>
            <person name="Shea T."/>
            <person name="Sisk P."/>
            <person name="Sykes S."/>
            <person name="Wortman J."/>
            <person name="Nusbaum C."/>
            <person name="Birren B."/>
        </authorList>
    </citation>
    <scope>NUCLEOTIDE SEQUENCE [LARGE SCALE GENOMIC DNA]</scope>
    <source>
        <strain evidence="3 5">ATCC BAA-382</strain>
    </source>
</reference>
<dbReference type="STRING" id="155618.RV06_GL002396"/>
<dbReference type="PATRIC" id="fig|1158608.3.peg.2088"/>
<comment type="caution">
    <text evidence="3">The sequence shown here is derived from an EMBL/GenBank/DDBJ whole genome shotgun (WGS) entry which is preliminary data.</text>
</comment>
<evidence type="ECO:0000313" key="3">
    <source>
        <dbReference type="EMBL" id="EOH95043.1"/>
    </source>
</evidence>
<evidence type="ECO:0000256" key="1">
    <source>
        <dbReference type="SAM" id="SignalP"/>
    </source>
</evidence>
<evidence type="ECO:0000313" key="6">
    <source>
        <dbReference type="Proteomes" id="UP000014197"/>
    </source>
</evidence>
<dbReference type="PROSITE" id="PS51257">
    <property type="entry name" value="PROKAR_LIPOPROTEIN"/>
    <property type="match status" value="1"/>
</dbReference>